<dbReference type="Proteomes" id="UP000177870">
    <property type="component" value="Chromosome"/>
</dbReference>
<protein>
    <submittedName>
        <fullName evidence="2">RNA-binding protein hfq</fullName>
    </submittedName>
</protein>
<evidence type="ECO:0000313" key="2">
    <source>
        <dbReference type="EMBL" id="AOW98647.1"/>
    </source>
</evidence>
<dbReference type="Pfam" id="PF21979">
    <property type="entry name" value="Hfq_1"/>
    <property type="match status" value="1"/>
</dbReference>
<reference evidence="3" key="1">
    <citation type="submission" date="2016-10" db="EMBL/GenBank/DDBJ databases">
        <title>Comparative genomics uncovers the prolific and rare metabolic potential of the cyanobacterial genus Moorea.</title>
        <authorList>
            <person name="Leao T."/>
            <person name="Castelao G."/>
            <person name="Korobeynikov A."/>
            <person name="Monroe E.A."/>
            <person name="Podell S."/>
            <person name="Glukhov E."/>
            <person name="Allen E."/>
            <person name="Gerwick W.H."/>
            <person name="Gerwick L."/>
        </authorList>
    </citation>
    <scope>NUCLEOTIDE SEQUENCE [LARGE SCALE GENOMIC DNA]</scope>
    <source>
        <strain evidence="3">PAL-8-15-08-1</strain>
    </source>
</reference>
<dbReference type="RefSeq" id="WP_070391154.1">
    <property type="nucleotide sequence ID" value="NZ_CP017599.1"/>
</dbReference>
<accession>A0A1D8TLY1</accession>
<dbReference type="KEGG" id="mpro:BJP34_03575"/>
<name>A0A1D8TLY1_9CYAN</name>
<evidence type="ECO:0000313" key="3">
    <source>
        <dbReference type="Proteomes" id="UP000177870"/>
    </source>
</evidence>
<organism evidence="2 3">
    <name type="scientific">Moorena producens PAL-8-15-08-1</name>
    <dbReference type="NCBI Taxonomy" id="1458985"/>
    <lineage>
        <taxon>Bacteria</taxon>
        <taxon>Bacillati</taxon>
        <taxon>Cyanobacteriota</taxon>
        <taxon>Cyanophyceae</taxon>
        <taxon>Coleofasciculales</taxon>
        <taxon>Coleofasciculaceae</taxon>
        <taxon>Moorena</taxon>
    </lineage>
</organism>
<dbReference type="InterPro" id="IPR053840">
    <property type="entry name" value="Hfq_1"/>
</dbReference>
<dbReference type="EMBL" id="CP017599">
    <property type="protein sequence ID" value="AOW98647.1"/>
    <property type="molecule type" value="Genomic_DNA"/>
</dbReference>
<proteinExistence type="predicted"/>
<feature type="domain" description="Hfq-related" evidence="1">
    <location>
        <begin position="8"/>
        <end position="68"/>
    </location>
</feature>
<dbReference type="AlphaFoldDB" id="A0A1D8TLY1"/>
<evidence type="ECO:0000259" key="1">
    <source>
        <dbReference type="Pfam" id="PF21979"/>
    </source>
</evidence>
<dbReference type="OrthoDB" id="573534at2"/>
<dbReference type="Gene3D" id="2.30.30.100">
    <property type="match status" value="1"/>
</dbReference>
<gene>
    <name evidence="2" type="ORF">BJP34_03575</name>
</gene>
<dbReference type="STRING" id="1458985.BJP34_03575"/>
<sequence length="73" mass="8214">MAQFDTGLPSISQIQGYIKDQQLLELKLLTGDSFSGQLCWQDQNCLCLITQDQQTIMIPYHAIAYLKPQAPKA</sequence>
<dbReference type="NCBIfam" id="NF047718">
    <property type="entry name" value="Hfq_rel_Cyano"/>
    <property type="match status" value="1"/>
</dbReference>
<dbReference type="SUPFAM" id="SSF50182">
    <property type="entry name" value="Sm-like ribonucleoproteins"/>
    <property type="match status" value="1"/>
</dbReference>
<dbReference type="InterPro" id="IPR010920">
    <property type="entry name" value="LSM_dom_sf"/>
</dbReference>